<keyword evidence="1" id="KW-1133">Transmembrane helix</keyword>
<organism evidence="3 4">
    <name type="scientific">Sutterella wadsworthensis 2_1_59BFAA</name>
    <dbReference type="NCBI Taxonomy" id="742823"/>
    <lineage>
        <taxon>Bacteria</taxon>
        <taxon>Pseudomonadati</taxon>
        <taxon>Pseudomonadota</taxon>
        <taxon>Betaproteobacteria</taxon>
        <taxon>Burkholderiales</taxon>
        <taxon>Sutterellaceae</taxon>
        <taxon>Sutterella</taxon>
    </lineage>
</organism>
<dbReference type="InterPro" id="IPR002656">
    <property type="entry name" value="Acyl_transf_3_dom"/>
</dbReference>
<feature type="transmembrane region" description="Helical" evidence="1">
    <location>
        <begin position="80"/>
        <end position="98"/>
    </location>
</feature>
<dbReference type="EMBL" id="ADMG01000029">
    <property type="protein sequence ID" value="EKB31307.1"/>
    <property type="molecule type" value="Genomic_DNA"/>
</dbReference>
<feature type="transmembrane region" description="Helical" evidence="1">
    <location>
        <begin position="255"/>
        <end position="271"/>
    </location>
</feature>
<feature type="transmembrane region" description="Helical" evidence="1">
    <location>
        <begin position="304"/>
        <end position="325"/>
    </location>
</feature>
<accession>K1JUF2</accession>
<dbReference type="GO" id="GO:0016747">
    <property type="term" value="F:acyltransferase activity, transferring groups other than amino-acyl groups"/>
    <property type="evidence" value="ECO:0007669"/>
    <property type="project" value="InterPro"/>
</dbReference>
<keyword evidence="1" id="KW-0812">Transmembrane</keyword>
<feature type="transmembrane region" description="Helical" evidence="1">
    <location>
        <begin position="24"/>
        <end position="40"/>
    </location>
</feature>
<sequence>MQRLTHLYERSVFGGAELARNDSAVLKALAILLIAAHNFFHQVKPFPGENEMAFGEATFRNTVEQIAANPLDAFHPLVSFFGHYGVHVFILLSGYGLMKKALGIASRQGGISTADLFRMAGNQIAKIVLLTVVGVSVLILYKLMAYGGLPDAEFFRKYLVFLTFTENLRPGDFGYFVTVWWFMALIVQCYLLFPFVYRLATGSAWGAAGVALLSMTGAYAFYQPLLDAGVLVYATPLGQLPLFLLGAWLAAGRRIPATVVFGLAAVLPLTFVDPEFFHLSFLSVVTVAFLLYGIFREKLSASRFLVWTGGLSMFIYIVHGDLRWLIIPIVNETQNVWFAYVAFFGFMTEVFLFALLARWISEKTRLFCLVPFRMKGGRQIQEAPSALPVRPALQGD</sequence>
<gene>
    <name evidence="3" type="ORF">HMPREF9465_01132</name>
</gene>
<comment type="caution">
    <text evidence="3">The sequence shown here is derived from an EMBL/GenBank/DDBJ whole genome shotgun (WGS) entry which is preliminary data.</text>
</comment>
<dbReference type="AlphaFoldDB" id="K1JUF2"/>
<reference evidence="3 4" key="1">
    <citation type="submission" date="2012-05" db="EMBL/GenBank/DDBJ databases">
        <title>The Genome Sequence of Sutterella wadsworthensis 2_1_59BFAA.</title>
        <authorList>
            <consortium name="The Broad Institute Genome Sequencing Platform"/>
            <person name="Earl A."/>
            <person name="Ward D."/>
            <person name="Feldgarden M."/>
            <person name="Gevers D."/>
            <person name="Daigneault M."/>
            <person name="Strauss J."/>
            <person name="Allen-Vercoe E."/>
            <person name="Walker B."/>
            <person name="Young S.K."/>
            <person name="Zeng Q."/>
            <person name="Gargeya S."/>
            <person name="Fitzgerald M."/>
            <person name="Haas B."/>
            <person name="Abouelleil A."/>
            <person name="Alvarado L."/>
            <person name="Arachchi H.M."/>
            <person name="Berlin A.M."/>
            <person name="Chapman S.B."/>
            <person name="Goldberg J."/>
            <person name="Griggs A."/>
            <person name="Gujja S."/>
            <person name="Hansen M."/>
            <person name="Howarth C."/>
            <person name="Imamovic A."/>
            <person name="Larimer J."/>
            <person name="McCowen C."/>
            <person name="Montmayeur A."/>
            <person name="Murphy C."/>
            <person name="Neiman D."/>
            <person name="Pearson M."/>
            <person name="Priest M."/>
            <person name="Roberts A."/>
            <person name="Saif S."/>
            <person name="Shea T."/>
            <person name="Sisk P."/>
            <person name="Sykes S."/>
            <person name="Wortman J."/>
            <person name="Nusbaum C."/>
            <person name="Birren B."/>
        </authorList>
    </citation>
    <scope>NUCLEOTIDE SEQUENCE [LARGE SCALE GENOMIC DNA]</scope>
    <source>
        <strain evidence="3 4">2_1_59BFAA</strain>
    </source>
</reference>
<dbReference type="Pfam" id="PF01757">
    <property type="entry name" value="Acyl_transf_3"/>
    <property type="match status" value="1"/>
</dbReference>
<dbReference type="HOGENOM" id="CLU_753792_0_0_4"/>
<evidence type="ECO:0000256" key="1">
    <source>
        <dbReference type="SAM" id="Phobius"/>
    </source>
</evidence>
<protein>
    <recommendedName>
        <fullName evidence="2">Acyltransferase 3 domain-containing protein</fullName>
    </recommendedName>
</protein>
<dbReference type="PATRIC" id="fig|742823.3.peg.1121"/>
<name>K1JUF2_9BURK</name>
<feature type="transmembrane region" description="Helical" evidence="1">
    <location>
        <begin position="127"/>
        <end position="149"/>
    </location>
</feature>
<keyword evidence="1" id="KW-0472">Membrane</keyword>
<feature type="transmembrane region" description="Helical" evidence="1">
    <location>
        <begin position="277"/>
        <end position="295"/>
    </location>
</feature>
<feature type="transmembrane region" description="Helical" evidence="1">
    <location>
        <begin position="204"/>
        <end position="222"/>
    </location>
</feature>
<evidence type="ECO:0000259" key="2">
    <source>
        <dbReference type="Pfam" id="PF01757"/>
    </source>
</evidence>
<dbReference type="RefSeq" id="WP_005434981.1">
    <property type="nucleotide sequence ID" value="NZ_JH815515.1"/>
</dbReference>
<feature type="transmembrane region" description="Helical" evidence="1">
    <location>
        <begin position="228"/>
        <end position="248"/>
    </location>
</feature>
<proteinExistence type="predicted"/>
<dbReference type="eggNOG" id="COG1835">
    <property type="taxonomic scope" value="Bacteria"/>
</dbReference>
<feature type="domain" description="Acyltransferase 3" evidence="2">
    <location>
        <begin position="25"/>
        <end position="347"/>
    </location>
</feature>
<keyword evidence="4" id="KW-1185">Reference proteome</keyword>
<dbReference type="Proteomes" id="UP000005835">
    <property type="component" value="Unassembled WGS sequence"/>
</dbReference>
<feature type="transmembrane region" description="Helical" evidence="1">
    <location>
        <begin position="337"/>
        <end position="357"/>
    </location>
</feature>
<feature type="transmembrane region" description="Helical" evidence="1">
    <location>
        <begin position="173"/>
        <end position="197"/>
    </location>
</feature>
<evidence type="ECO:0000313" key="3">
    <source>
        <dbReference type="EMBL" id="EKB31307.1"/>
    </source>
</evidence>
<evidence type="ECO:0000313" key="4">
    <source>
        <dbReference type="Proteomes" id="UP000005835"/>
    </source>
</evidence>